<evidence type="ECO:0000256" key="6">
    <source>
        <dbReference type="ARBA" id="ARBA00022692"/>
    </source>
</evidence>
<dbReference type="Proteomes" id="UP000617340">
    <property type="component" value="Unassembled WGS sequence"/>
</dbReference>
<dbReference type="GO" id="GO:0048666">
    <property type="term" value="P:neuron development"/>
    <property type="evidence" value="ECO:0007669"/>
    <property type="project" value="UniProtKB-ARBA"/>
</dbReference>
<feature type="domain" description="Fibronectin type-III" evidence="19">
    <location>
        <begin position="136"/>
        <end position="230"/>
    </location>
</feature>
<keyword evidence="8" id="KW-0677">Repeat</keyword>
<dbReference type="GO" id="GO:0009653">
    <property type="term" value="P:anatomical structure morphogenesis"/>
    <property type="evidence" value="ECO:0007669"/>
    <property type="project" value="UniProtKB-ARBA"/>
</dbReference>
<evidence type="ECO:0000256" key="9">
    <source>
        <dbReference type="ARBA" id="ARBA00022801"/>
    </source>
</evidence>
<dbReference type="PROSITE" id="PS50056">
    <property type="entry name" value="TYR_PHOSPHATASE_2"/>
    <property type="match status" value="1"/>
</dbReference>
<keyword evidence="7" id="KW-0732">Signal</keyword>
<dbReference type="InterPro" id="IPR041201">
    <property type="entry name" value="PTPRJ_TM"/>
</dbReference>
<comment type="subcellular location">
    <subcellularLocation>
        <location evidence="2">Cytoplasm</location>
    </subcellularLocation>
    <subcellularLocation>
        <location evidence="1">Membrane</location>
        <topology evidence="1">Single-pass type I membrane protein</topology>
    </subcellularLocation>
</comment>
<evidence type="ECO:0000256" key="16">
    <source>
        <dbReference type="SAM" id="Phobius"/>
    </source>
</evidence>
<evidence type="ECO:0000256" key="14">
    <source>
        <dbReference type="ARBA" id="ARBA00034734"/>
    </source>
</evidence>
<name>A0A834KQK5_VESGE</name>
<evidence type="ECO:0000256" key="12">
    <source>
        <dbReference type="ARBA" id="ARBA00023136"/>
    </source>
</evidence>
<dbReference type="SMART" id="SM00404">
    <property type="entry name" value="PTPc_motif"/>
    <property type="match status" value="1"/>
</dbReference>
<dbReference type="InterPro" id="IPR003961">
    <property type="entry name" value="FN3_dom"/>
</dbReference>
<proteinExistence type="inferred from homology"/>
<dbReference type="SUPFAM" id="SSF52799">
    <property type="entry name" value="(Phosphotyrosine protein) phosphatases II"/>
    <property type="match status" value="1"/>
</dbReference>
<dbReference type="InterPro" id="IPR003595">
    <property type="entry name" value="Tyr_Pase_cat"/>
</dbReference>
<feature type="domain" description="Tyrosine-protein phosphatase" evidence="17">
    <location>
        <begin position="988"/>
        <end position="1245"/>
    </location>
</feature>
<evidence type="ECO:0000256" key="5">
    <source>
        <dbReference type="ARBA" id="ARBA00022553"/>
    </source>
</evidence>
<dbReference type="Pfam" id="PF00041">
    <property type="entry name" value="fn3"/>
    <property type="match status" value="2"/>
</dbReference>
<evidence type="ECO:0000259" key="18">
    <source>
        <dbReference type="PROSITE" id="PS50056"/>
    </source>
</evidence>
<keyword evidence="21" id="KW-1185">Reference proteome</keyword>
<dbReference type="InterPro" id="IPR050713">
    <property type="entry name" value="RTP_Phos/Ushers"/>
</dbReference>
<keyword evidence="12 16" id="KW-0472">Membrane</keyword>
<feature type="domain" description="Fibronectin type-III" evidence="19">
    <location>
        <begin position="647"/>
        <end position="754"/>
    </location>
</feature>
<dbReference type="FunFam" id="3.90.190.10:FF:000045">
    <property type="entry name" value="Tyrosine-protein phosphatase non-receptor type 12"/>
    <property type="match status" value="1"/>
</dbReference>
<keyword evidence="4" id="KW-0963">Cytoplasm</keyword>
<dbReference type="SUPFAM" id="SSF49265">
    <property type="entry name" value="Fibronectin type III"/>
    <property type="match status" value="4"/>
</dbReference>
<dbReference type="InterPro" id="IPR000242">
    <property type="entry name" value="PTP_cat"/>
</dbReference>
<dbReference type="EMBL" id="JACSDZ010000003">
    <property type="protein sequence ID" value="KAF7410232.1"/>
    <property type="molecule type" value="Genomic_DNA"/>
</dbReference>
<dbReference type="PROSITE" id="PS00383">
    <property type="entry name" value="TYR_PHOSPHATASE_1"/>
    <property type="match status" value="1"/>
</dbReference>
<dbReference type="InterPro" id="IPR013783">
    <property type="entry name" value="Ig-like_fold"/>
</dbReference>
<dbReference type="PROSITE" id="PS50055">
    <property type="entry name" value="TYR_PHOSPHATASE_PTP"/>
    <property type="match status" value="1"/>
</dbReference>
<dbReference type="InterPro" id="IPR029021">
    <property type="entry name" value="Prot-tyrosine_phosphatase-like"/>
</dbReference>
<dbReference type="GO" id="GO:0016020">
    <property type="term" value="C:membrane"/>
    <property type="evidence" value="ECO:0007669"/>
    <property type="project" value="UniProtKB-SubCell"/>
</dbReference>
<evidence type="ECO:0000256" key="13">
    <source>
        <dbReference type="ARBA" id="ARBA00023180"/>
    </source>
</evidence>
<evidence type="ECO:0000256" key="4">
    <source>
        <dbReference type="ARBA" id="ARBA00022490"/>
    </source>
</evidence>
<keyword evidence="11 16" id="KW-1133">Transmembrane helix</keyword>
<evidence type="ECO:0000256" key="15">
    <source>
        <dbReference type="SAM" id="MobiDB-lite"/>
    </source>
</evidence>
<dbReference type="PANTHER" id="PTHR46957:SF3">
    <property type="entry name" value="CYTOKINE RECEPTOR"/>
    <property type="match status" value="1"/>
</dbReference>
<evidence type="ECO:0000256" key="11">
    <source>
        <dbReference type="ARBA" id="ARBA00022989"/>
    </source>
</evidence>
<dbReference type="PROSITE" id="PS50853">
    <property type="entry name" value="FN3"/>
    <property type="match status" value="4"/>
</dbReference>
<reference evidence="20" key="1">
    <citation type="journal article" date="2020" name="G3 (Bethesda)">
        <title>High-Quality Assemblies for Three Invasive Social Wasps from the &lt;i&gt;Vespula&lt;/i&gt; Genus.</title>
        <authorList>
            <person name="Harrop T.W.R."/>
            <person name="Guhlin J."/>
            <person name="McLaughlin G.M."/>
            <person name="Permina E."/>
            <person name="Stockwell P."/>
            <person name="Gilligan J."/>
            <person name="Le Lec M.F."/>
            <person name="Gruber M.A.M."/>
            <person name="Quinn O."/>
            <person name="Lovegrove M."/>
            <person name="Duncan E.J."/>
            <person name="Remnant E.J."/>
            <person name="Van Eeckhoven J."/>
            <person name="Graham B."/>
            <person name="Knapp R.A."/>
            <person name="Langford K.W."/>
            <person name="Kronenberg Z."/>
            <person name="Press M.O."/>
            <person name="Eacker S.M."/>
            <person name="Wilson-Rankin E.E."/>
            <person name="Purcell J."/>
            <person name="Lester P.J."/>
            <person name="Dearden P.K."/>
        </authorList>
    </citation>
    <scope>NUCLEOTIDE SEQUENCE</scope>
    <source>
        <strain evidence="20">Linc-1</strain>
    </source>
</reference>
<dbReference type="InterPro" id="IPR016130">
    <property type="entry name" value="Tyr_Pase_AS"/>
</dbReference>
<dbReference type="SMART" id="SM00194">
    <property type="entry name" value="PTPc"/>
    <property type="match status" value="1"/>
</dbReference>
<dbReference type="InterPro" id="IPR000387">
    <property type="entry name" value="Tyr_Pase_dom"/>
</dbReference>
<organism evidence="20 21">
    <name type="scientific">Vespula germanica</name>
    <name type="common">German yellow jacket</name>
    <name type="synonym">Paravespula germanica</name>
    <dbReference type="NCBI Taxonomy" id="30212"/>
    <lineage>
        <taxon>Eukaryota</taxon>
        <taxon>Metazoa</taxon>
        <taxon>Ecdysozoa</taxon>
        <taxon>Arthropoda</taxon>
        <taxon>Hexapoda</taxon>
        <taxon>Insecta</taxon>
        <taxon>Pterygota</taxon>
        <taxon>Neoptera</taxon>
        <taxon>Endopterygota</taxon>
        <taxon>Hymenoptera</taxon>
        <taxon>Apocrita</taxon>
        <taxon>Aculeata</taxon>
        <taxon>Vespoidea</taxon>
        <taxon>Vespidae</taxon>
        <taxon>Vespinae</taxon>
        <taxon>Vespula</taxon>
    </lineage>
</organism>
<keyword evidence="9" id="KW-0378">Hydrolase</keyword>
<evidence type="ECO:0000256" key="10">
    <source>
        <dbReference type="ARBA" id="ARBA00022912"/>
    </source>
</evidence>
<dbReference type="CDD" id="cd00063">
    <property type="entry name" value="FN3"/>
    <property type="match status" value="4"/>
</dbReference>
<dbReference type="InterPro" id="IPR036116">
    <property type="entry name" value="FN3_sf"/>
</dbReference>
<comment type="similarity">
    <text evidence="14">Belongs to the protein-tyrosine phosphatase family. Non-receptor class 4 subfamily.</text>
</comment>
<dbReference type="SMART" id="SM00060">
    <property type="entry name" value="FN3"/>
    <property type="match status" value="5"/>
</dbReference>
<dbReference type="CDD" id="cd00047">
    <property type="entry name" value="PTPc"/>
    <property type="match status" value="1"/>
</dbReference>
<dbReference type="Pfam" id="PF00102">
    <property type="entry name" value="Y_phosphatase"/>
    <property type="match status" value="1"/>
</dbReference>
<evidence type="ECO:0000256" key="2">
    <source>
        <dbReference type="ARBA" id="ARBA00004496"/>
    </source>
</evidence>
<evidence type="ECO:0000256" key="3">
    <source>
        <dbReference type="ARBA" id="ARBA00013064"/>
    </source>
</evidence>
<protein>
    <recommendedName>
        <fullName evidence="3">protein-tyrosine-phosphatase</fullName>
        <ecNumber evidence="3">3.1.3.48</ecNumber>
    </recommendedName>
</protein>
<comment type="caution">
    <text evidence="20">The sequence shown here is derived from an EMBL/GenBank/DDBJ whole genome shotgun (WGS) entry which is preliminary data.</text>
</comment>
<gene>
    <name evidence="20" type="ORF">HZH68_004613</name>
</gene>
<keyword evidence="5" id="KW-0597">Phosphoprotein</keyword>
<evidence type="ECO:0000256" key="1">
    <source>
        <dbReference type="ARBA" id="ARBA00004479"/>
    </source>
</evidence>
<dbReference type="Gene3D" id="3.90.190.10">
    <property type="entry name" value="Protein tyrosine phosphatase superfamily"/>
    <property type="match status" value="1"/>
</dbReference>
<evidence type="ECO:0000259" key="17">
    <source>
        <dbReference type="PROSITE" id="PS50055"/>
    </source>
</evidence>
<feature type="compositionally biased region" description="Polar residues" evidence="15">
    <location>
        <begin position="1265"/>
        <end position="1281"/>
    </location>
</feature>
<feature type="domain" description="Fibronectin type-III" evidence="19">
    <location>
        <begin position="243"/>
        <end position="340"/>
    </location>
</feature>
<evidence type="ECO:0000259" key="19">
    <source>
        <dbReference type="PROSITE" id="PS50853"/>
    </source>
</evidence>
<dbReference type="PANTHER" id="PTHR46957">
    <property type="entry name" value="CYTOKINE RECEPTOR"/>
    <property type="match status" value="1"/>
</dbReference>
<feature type="domain" description="Tyrosine specific protein phosphatases" evidence="18">
    <location>
        <begin position="1159"/>
        <end position="1236"/>
    </location>
</feature>
<feature type="domain" description="Fibronectin type-III" evidence="19">
    <location>
        <begin position="539"/>
        <end position="643"/>
    </location>
</feature>
<feature type="transmembrane region" description="Helical" evidence="16">
    <location>
        <begin position="920"/>
        <end position="943"/>
    </location>
</feature>
<keyword evidence="10" id="KW-0904">Protein phosphatase</keyword>
<dbReference type="Pfam" id="PF18861">
    <property type="entry name" value="PTP_tm"/>
    <property type="match status" value="1"/>
</dbReference>
<evidence type="ECO:0000313" key="21">
    <source>
        <dbReference type="Proteomes" id="UP000617340"/>
    </source>
</evidence>
<dbReference type="EC" id="3.1.3.48" evidence="3"/>
<sequence length="1297" mass="147922">MVSYTVVPSAMLLVCSDSKLKEMISKKRLQLLLYILRIFYVFGEEDTHERNANSGIISNVIQEYSSFDKDENLSNNKTEGDINALTKSSIPSEKYEDVEYDEWNFLQKFNNDLFETRFDLCEQSNVSNRMVLEIEEVTRLKVETVDTERILISWMAPCSPINNILINYTVETYSNDEIKQSKDITSTLSYITYNITGLNPCTSYTFKVFVIAGNNKSNGVNITIETSSNLTYIEGVKNLRTNEFNNVEIKDMNDIGVKLTWDPPEKYIKCIDYYKVIQCIKNSCNENNTKVNVTNTTSYITSGLEPCTEYIYTIKIISSSSTESTGTSIPHVTRIITPSEPQSLKAEPGDFALRIHWLPPMIGNQCVQKYCITISNMWLYFYNMCTTNTSVVIKDLHACTSYIIHVIPVNKLSLNGTLATIEGKTDKSITESPILHANKCGIYNISMTWCIKKVSNNNCTLKSLVVMCNYVKINGHGYTPKSGEIKKRLDKRIILPMSENITVTDLSPYTTYSCQGIIVNEAGNSSLSEPVNVTTLEDIPSPPILNVENITDTQFTFVWKNPKCLPGIVTQFEIIITWNTLFERPDWCTNDIFGNVTIRNITDSSFKYLEGKPYTNYTASIKARTAAGWSNDSTLITFLTLPKVPGIVSNISCVIKENENNVVNLTWGLPCPLNGKIESFSVLVHGTRKGYNPHTFSVKKNYSNIVEKTYSMYLSPLKPEYNYTLNISAKVSDVETWGLSASCDISYPAEIPPELNEEYIKSISIDPYKARRSTTSVTILLPLFSDDNGTIKYYAIMISRKGFNVGSKTKFKVTEQTWPNTSSWEESMNNDFSIVYQATGSHWSPFPNYVVNYGHIKAVKYVLGEDTACKEISSNTDEQLYCNGPLKSDTWYDVRMRAFTSEGFRDSPVFSIKTNAELNVGVVIGIVLGILFLGILTTMMLLVRRCSPYTIFRQVLNSDMPGSPLPTPFTRKKFLAHCQELIDNPGKLSNEFRLLQTLSVDLQMPTNTACLQANRKKNRYSDILPYDFSRVKLEVIDNDPNTDYINASFIKGYSGEDEYIACQGPKEDTIYDFWRMIDQYEINIIVMLTQLVEKGKIKCHQYYPTIRETFGYENITIRCTSELDFRTYTQRTLILQKENKKKTITHLHFKDWPDHDVPEDFDSMINFCQIMRRNIGTNKGFVVIHCSAGIGRTGTLIAIDILLQYLRDNRKLDVFGTVYRLRHHRINMVQRESQYTYIYNCIMQVLKNPYFLKTYKPPPVDPMYDNNSKSASETTNSDGSLTVNLETYQSKQLKLKH</sequence>
<dbReference type="PRINTS" id="PR00700">
    <property type="entry name" value="PRTYPHPHTASE"/>
</dbReference>
<dbReference type="GO" id="GO:0004725">
    <property type="term" value="F:protein tyrosine phosphatase activity"/>
    <property type="evidence" value="ECO:0007669"/>
    <property type="project" value="UniProtKB-EC"/>
</dbReference>
<dbReference type="Gene3D" id="2.60.40.10">
    <property type="entry name" value="Immunoglobulins"/>
    <property type="match status" value="6"/>
</dbReference>
<evidence type="ECO:0000256" key="8">
    <source>
        <dbReference type="ARBA" id="ARBA00022737"/>
    </source>
</evidence>
<evidence type="ECO:0000313" key="20">
    <source>
        <dbReference type="EMBL" id="KAF7410232.1"/>
    </source>
</evidence>
<accession>A0A834KQK5</accession>
<keyword evidence="13" id="KW-0325">Glycoprotein</keyword>
<feature type="region of interest" description="Disordered" evidence="15">
    <location>
        <begin position="1262"/>
        <end position="1281"/>
    </location>
</feature>
<evidence type="ECO:0000256" key="7">
    <source>
        <dbReference type="ARBA" id="ARBA00022729"/>
    </source>
</evidence>
<keyword evidence="6 16" id="KW-0812">Transmembrane</keyword>
<dbReference type="GO" id="GO:0005737">
    <property type="term" value="C:cytoplasm"/>
    <property type="evidence" value="ECO:0007669"/>
    <property type="project" value="UniProtKB-SubCell"/>
</dbReference>